<name>M1F3N1_9CAUD</name>
<sequence>MYFPVPESGIARCLEHNGHGFQVGQVYRFRTTTYAEKFPPYDVVVVYNDDYEQGDSGTWVFLNDHMNLFRKSFEIV</sequence>
<proteinExistence type="predicted"/>
<evidence type="ECO:0000313" key="1">
    <source>
        <dbReference type="EMBL" id="AFH21060.1"/>
    </source>
</evidence>
<dbReference type="GeneID" id="18563018"/>
<evidence type="ECO:0000313" key="2">
    <source>
        <dbReference type="Proteomes" id="UP000011829"/>
    </source>
</evidence>
<dbReference type="Proteomes" id="UP000011829">
    <property type="component" value="Segment"/>
</dbReference>
<gene>
    <name evidence="1" type="ORF">CR9_176</name>
</gene>
<organism evidence="1 2">
    <name type="scientific">Cronobacter phage CR9</name>
    <dbReference type="NCBI Taxonomy" id="1162290"/>
    <lineage>
        <taxon>Viruses</taxon>
        <taxon>Duplodnaviria</taxon>
        <taxon>Heunggongvirae</taxon>
        <taxon>Uroviricota</taxon>
        <taxon>Caudoviricetes</taxon>
        <taxon>Vequintavirinae</taxon>
        <taxon>Certrevirus</taxon>
        <taxon>Certrevirus CR9</taxon>
    </lineage>
</organism>
<reference evidence="1 2" key="1">
    <citation type="submission" date="2012-02" db="EMBL/GenBank/DDBJ databases">
        <title>Complete Genome Sequence of Cronobacter sakazakii Bacteriophage CR9.</title>
        <authorList>
            <person name="Shin H."/>
            <person name="Lee J.-H."/>
            <person name="Kim Y."/>
            <person name="Ryu S."/>
        </authorList>
    </citation>
    <scope>NUCLEOTIDE SEQUENCE [LARGE SCALE GENOMIC DNA]</scope>
</reference>
<dbReference type="KEGG" id="vg:18563018"/>
<dbReference type="OrthoDB" id="38908at10239"/>
<protein>
    <submittedName>
        <fullName evidence="1">Uncharacterized protein</fullName>
    </submittedName>
</protein>
<accession>M1F3N1</accession>
<dbReference type="EMBL" id="JQ691611">
    <property type="protein sequence ID" value="AFH21060.1"/>
    <property type="molecule type" value="Genomic_DNA"/>
</dbReference>
<dbReference type="RefSeq" id="YP_009015138.1">
    <property type="nucleotide sequence ID" value="NC_023717.1"/>
</dbReference>
<keyword evidence="2" id="KW-1185">Reference proteome</keyword>